<evidence type="ECO:0000256" key="9">
    <source>
        <dbReference type="ARBA" id="ARBA00022692"/>
    </source>
</evidence>
<dbReference type="PIRSF" id="PIRSF000847">
    <property type="entry name" value="Phos_ph_gly_syn"/>
    <property type="match status" value="1"/>
</dbReference>
<feature type="transmembrane region" description="Helical" evidence="17">
    <location>
        <begin position="97"/>
        <end position="118"/>
    </location>
</feature>
<keyword evidence="9 17" id="KW-0812">Transmembrane</keyword>
<feature type="transmembrane region" description="Helical" evidence="17">
    <location>
        <begin position="150"/>
        <end position="168"/>
    </location>
</feature>
<comment type="subcellular location">
    <subcellularLocation>
        <location evidence="1">Membrane</location>
        <topology evidence="1">Multi-pass membrane protein</topology>
    </subcellularLocation>
</comment>
<evidence type="ECO:0000256" key="4">
    <source>
        <dbReference type="ARBA" id="ARBA00010441"/>
    </source>
</evidence>
<feature type="transmembrane region" description="Helical" evidence="17">
    <location>
        <begin position="68"/>
        <end position="91"/>
    </location>
</feature>
<comment type="caution">
    <text evidence="18">The sequence shown here is derived from an EMBL/GenBank/DDBJ whole genome shotgun (WGS) entry which is preliminary data.</text>
</comment>
<keyword evidence="8 16" id="KW-0808">Transferase</keyword>
<dbReference type="Pfam" id="PF01066">
    <property type="entry name" value="CDP-OH_P_transf"/>
    <property type="match status" value="1"/>
</dbReference>
<comment type="catalytic activity">
    <reaction evidence="15">
        <text>a CDP-1,2-diacyl-sn-glycerol + sn-glycerol 3-phosphate = a 1,2-diacyl-sn-glycero-3-phospho-(1'-sn-glycero-3'-phosphate) + CMP + H(+)</text>
        <dbReference type="Rhea" id="RHEA:12593"/>
        <dbReference type="ChEBI" id="CHEBI:15378"/>
        <dbReference type="ChEBI" id="CHEBI:57597"/>
        <dbReference type="ChEBI" id="CHEBI:58332"/>
        <dbReference type="ChEBI" id="CHEBI:60110"/>
        <dbReference type="ChEBI" id="CHEBI:60377"/>
        <dbReference type="EC" id="2.7.8.5"/>
    </reaction>
</comment>
<sequence length="174" mass="18553">MVNLPNIITFGRLCAVPLAFWMIIDHRIDQAFILFMVAGASDALDGWLARRYGGNAIGAMMDPVADKALLVTMYVTLAAVDILPAWVAILVVFRDVVIVGGVVILSVMGHAIVIRPLYISKVNTLAQLMLVAASLLQGGYGVGLPWLTTVLIWGVTLTTLASGAAYVWNTARGG</sequence>
<gene>
    <name evidence="18" type="ORF">CCS01_27060</name>
</gene>
<evidence type="ECO:0000313" key="19">
    <source>
        <dbReference type="Proteomes" id="UP000239724"/>
    </source>
</evidence>
<evidence type="ECO:0000256" key="8">
    <source>
        <dbReference type="ARBA" id="ARBA00022679"/>
    </source>
</evidence>
<dbReference type="PROSITE" id="PS00379">
    <property type="entry name" value="CDP_ALCOHOL_P_TRANSF"/>
    <property type="match status" value="1"/>
</dbReference>
<dbReference type="EC" id="2.7.8.5" evidence="5"/>
<organism evidence="18 19">
    <name type="scientific">Rhodopila globiformis</name>
    <name type="common">Rhodopseudomonas globiformis</name>
    <dbReference type="NCBI Taxonomy" id="1071"/>
    <lineage>
        <taxon>Bacteria</taxon>
        <taxon>Pseudomonadati</taxon>
        <taxon>Pseudomonadota</taxon>
        <taxon>Alphaproteobacteria</taxon>
        <taxon>Acetobacterales</taxon>
        <taxon>Acetobacteraceae</taxon>
        <taxon>Rhodopila</taxon>
    </lineage>
</organism>
<comment type="similarity">
    <text evidence="4 16">Belongs to the CDP-alcohol phosphatidyltransferase class-I family.</text>
</comment>
<evidence type="ECO:0000256" key="12">
    <source>
        <dbReference type="ARBA" id="ARBA00023136"/>
    </source>
</evidence>
<feature type="transmembrane region" description="Helical" evidence="17">
    <location>
        <begin position="7"/>
        <end position="24"/>
    </location>
</feature>
<keyword evidence="19" id="KW-1185">Reference proteome</keyword>
<dbReference type="PANTHER" id="PTHR14269:SF62">
    <property type="entry name" value="CDP-DIACYLGLYCEROL--GLYCEROL-3-PHOSPHATE 3-PHOSPHATIDYLTRANSFERASE 1, CHLOROPLASTIC"/>
    <property type="match status" value="1"/>
</dbReference>
<dbReference type="InterPro" id="IPR043130">
    <property type="entry name" value="CDP-OH_PTrfase_TM_dom"/>
</dbReference>
<keyword evidence="13" id="KW-0594">Phospholipid biosynthesis</keyword>
<dbReference type="InterPro" id="IPR000462">
    <property type="entry name" value="CDP-OH_P_trans"/>
</dbReference>
<evidence type="ECO:0000256" key="1">
    <source>
        <dbReference type="ARBA" id="ARBA00004141"/>
    </source>
</evidence>
<keyword evidence="7" id="KW-0444">Lipid biosynthesis</keyword>
<dbReference type="GO" id="GO:0016020">
    <property type="term" value="C:membrane"/>
    <property type="evidence" value="ECO:0007669"/>
    <property type="project" value="UniProtKB-SubCell"/>
</dbReference>
<dbReference type="InterPro" id="IPR048254">
    <property type="entry name" value="CDP_ALCOHOL_P_TRANSF_CS"/>
</dbReference>
<dbReference type="Proteomes" id="UP000239724">
    <property type="component" value="Unassembled WGS sequence"/>
</dbReference>
<reference evidence="18 19" key="1">
    <citation type="journal article" date="2018" name="Arch. Microbiol.">
        <title>New insights into the metabolic potential of the phototrophic purple bacterium Rhodopila globiformis DSM 161(T) from its draft genome sequence and evidence for a vanadium-dependent nitrogenase.</title>
        <authorList>
            <person name="Imhoff J.F."/>
            <person name="Rahn T."/>
            <person name="Kunzel S."/>
            <person name="Neulinger S.C."/>
        </authorList>
    </citation>
    <scope>NUCLEOTIDE SEQUENCE [LARGE SCALE GENOMIC DNA]</scope>
    <source>
        <strain evidence="18 19">DSM 161</strain>
    </source>
</reference>
<evidence type="ECO:0000256" key="5">
    <source>
        <dbReference type="ARBA" id="ARBA00013170"/>
    </source>
</evidence>
<comment type="pathway">
    <text evidence="3">Lipid metabolism.</text>
</comment>
<keyword evidence="10 17" id="KW-1133">Transmembrane helix</keyword>
<evidence type="ECO:0000256" key="13">
    <source>
        <dbReference type="ARBA" id="ARBA00023209"/>
    </source>
</evidence>
<dbReference type="GO" id="GO:0008444">
    <property type="term" value="F:CDP-diacylglycerol-glycerol-3-phosphate 3-phosphatidyltransferase activity"/>
    <property type="evidence" value="ECO:0007669"/>
    <property type="project" value="UniProtKB-EC"/>
</dbReference>
<keyword evidence="12 17" id="KW-0472">Membrane</keyword>
<comment type="pathway">
    <text evidence="2">Phospholipid metabolism; phosphatidylglycerol biosynthesis; phosphatidylglycerol from CDP-diacylglycerol: step 1/2.</text>
</comment>
<dbReference type="InterPro" id="IPR004570">
    <property type="entry name" value="Phosphatidylglycerol_P_synth"/>
</dbReference>
<dbReference type="EMBL" id="NHRY01000257">
    <property type="protein sequence ID" value="PPQ27589.1"/>
    <property type="molecule type" value="Genomic_DNA"/>
</dbReference>
<evidence type="ECO:0000256" key="7">
    <source>
        <dbReference type="ARBA" id="ARBA00022516"/>
    </source>
</evidence>
<dbReference type="Gene3D" id="1.20.120.1760">
    <property type="match status" value="1"/>
</dbReference>
<dbReference type="PANTHER" id="PTHR14269">
    <property type="entry name" value="CDP-DIACYLGLYCEROL--GLYCEROL-3-PHOSPHATE 3-PHOSPHATIDYLTRANSFERASE-RELATED"/>
    <property type="match status" value="1"/>
</dbReference>
<evidence type="ECO:0000256" key="14">
    <source>
        <dbReference type="ARBA" id="ARBA00023264"/>
    </source>
</evidence>
<keyword evidence="11" id="KW-0443">Lipid metabolism</keyword>
<dbReference type="GO" id="GO:0046474">
    <property type="term" value="P:glycerophospholipid biosynthetic process"/>
    <property type="evidence" value="ECO:0007669"/>
    <property type="project" value="TreeGrafter"/>
</dbReference>
<evidence type="ECO:0000256" key="3">
    <source>
        <dbReference type="ARBA" id="ARBA00005189"/>
    </source>
</evidence>
<accession>A0A2S6MZ15</accession>
<proteinExistence type="inferred from homology"/>
<name>A0A2S6MZ15_RHOGL</name>
<evidence type="ECO:0000256" key="15">
    <source>
        <dbReference type="ARBA" id="ARBA00048586"/>
    </source>
</evidence>
<dbReference type="AlphaFoldDB" id="A0A2S6MZ15"/>
<evidence type="ECO:0000256" key="6">
    <source>
        <dbReference type="ARBA" id="ARBA00014944"/>
    </source>
</evidence>
<dbReference type="OrthoDB" id="9796672at2"/>
<protein>
    <recommendedName>
        <fullName evidence="6">CDP-diacylglycerol--glycerol-3-phosphate 3-phosphatidyltransferase</fullName>
        <ecNumber evidence="5">2.7.8.5</ecNumber>
    </recommendedName>
</protein>
<evidence type="ECO:0000256" key="16">
    <source>
        <dbReference type="RuleBase" id="RU003750"/>
    </source>
</evidence>
<evidence type="ECO:0000256" key="17">
    <source>
        <dbReference type="SAM" id="Phobius"/>
    </source>
</evidence>
<evidence type="ECO:0000256" key="11">
    <source>
        <dbReference type="ARBA" id="ARBA00023098"/>
    </source>
</evidence>
<keyword evidence="14" id="KW-1208">Phospholipid metabolism</keyword>
<evidence type="ECO:0000256" key="2">
    <source>
        <dbReference type="ARBA" id="ARBA00005042"/>
    </source>
</evidence>
<evidence type="ECO:0000313" key="18">
    <source>
        <dbReference type="EMBL" id="PPQ27589.1"/>
    </source>
</evidence>
<evidence type="ECO:0000256" key="10">
    <source>
        <dbReference type="ARBA" id="ARBA00022989"/>
    </source>
</evidence>
<dbReference type="InterPro" id="IPR050324">
    <property type="entry name" value="CDP-alcohol_PTase-I"/>
</dbReference>